<comment type="catalytic activity">
    <reaction evidence="12">
        <text>a di-trans,poly-cis-dolichyl phosphate + UDP-alpha-D-glucose = a di-trans,poly-cis-dolichyl beta-D-glucosyl phosphate + UDP</text>
        <dbReference type="Rhea" id="RHEA:15401"/>
        <dbReference type="Rhea" id="RHEA-COMP:19498"/>
        <dbReference type="Rhea" id="RHEA-COMP:19502"/>
        <dbReference type="ChEBI" id="CHEBI:57525"/>
        <dbReference type="ChEBI" id="CHEBI:57683"/>
        <dbReference type="ChEBI" id="CHEBI:58223"/>
        <dbReference type="ChEBI" id="CHEBI:58885"/>
        <dbReference type="EC" id="2.4.1.117"/>
    </reaction>
    <physiologicalReaction direction="left-to-right" evidence="12">
        <dbReference type="Rhea" id="RHEA:15402"/>
    </physiologicalReaction>
</comment>
<comment type="subcellular location">
    <subcellularLocation>
        <location evidence="1">Endoplasmic reticulum membrane</location>
        <topology evidence="1">Single-pass membrane protein</topology>
    </subcellularLocation>
</comment>
<proteinExistence type="inferred from homology"/>
<dbReference type="GO" id="GO:0004581">
    <property type="term" value="F:dolichyl-phosphate beta-glucosyltransferase activity"/>
    <property type="evidence" value="ECO:0007669"/>
    <property type="project" value="UniProtKB-EC"/>
</dbReference>
<evidence type="ECO:0000256" key="5">
    <source>
        <dbReference type="ARBA" id="ARBA00022676"/>
    </source>
</evidence>
<evidence type="ECO:0000256" key="6">
    <source>
        <dbReference type="ARBA" id="ARBA00022679"/>
    </source>
</evidence>
<dbReference type="AlphaFoldDB" id="H5SFW0"/>
<evidence type="ECO:0000256" key="9">
    <source>
        <dbReference type="ARBA" id="ARBA00022968"/>
    </source>
</evidence>
<dbReference type="EMBL" id="AP011707">
    <property type="protein sequence ID" value="BAL55046.1"/>
    <property type="molecule type" value="Genomic_DNA"/>
</dbReference>
<name>H5SFW0_9BACT</name>
<keyword evidence="10" id="KW-1133">Transmembrane helix</keyword>
<dbReference type="PANTHER" id="PTHR10859">
    <property type="entry name" value="GLYCOSYL TRANSFERASE"/>
    <property type="match status" value="1"/>
</dbReference>
<keyword evidence="11" id="KW-0472">Membrane</keyword>
<evidence type="ECO:0000256" key="7">
    <source>
        <dbReference type="ARBA" id="ARBA00022692"/>
    </source>
</evidence>
<dbReference type="SUPFAM" id="SSF53448">
    <property type="entry name" value="Nucleotide-diphospho-sugar transferases"/>
    <property type="match status" value="1"/>
</dbReference>
<accession>H5SFW0</accession>
<evidence type="ECO:0000256" key="3">
    <source>
        <dbReference type="ARBA" id="ARBA00006739"/>
    </source>
</evidence>
<evidence type="ECO:0000256" key="12">
    <source>
        <dbReference type="ARBA" id="ARBA00045097"/>
    </source>
</evidence>
<dbReference type="Pfam" id="PF00535">
    <property type="entry name" value="Glycos_transf_2"/>
    <property type="match status" value="1"/>
</dbReference>
<dbReference type="InterPro" id="IPR035518">
    <property type="entry name" value="DPG_synthase"/>
</dbReference>
<keyword evidence="7" id="KW-0812">Transmembrane</keyword>
<gene>
    <name evidence="14" type="ORF">HGMM_F22D11C23</name>
</gene>
<dbReference type="InterPro" id="IPR001173">
    <property type="entry name" value="Glyco_trans_2-like"/>
</dbReference>
<protein>
    <recommendedName>
        <fullName evidence="4">dolichyl-phosphate beta-glucosyltransferase</fullName>
        <ecNumber evidence="4">2.4.1.117</ecNumber>
    </recommendedName>
</protein>
<evidence type="ECO:0000256" key="2">
    <source>
        <dbReference type="ARBA" id="ARBA00004922"/>
    </source>
</evidence>
<organism evidence="14">
    <name type="scientific">uncultured Acidobacteriota bacterium</name>
    <dbReference type="NCBI Taxonomy" id="171953"/>
    <lineage>
        <taxon>Bacteria</taxon>
        <taxon>Pseudomonadati</taxon>
        <taxon>Acidobacteriota</taxon>
        <taxon>environmental samples</taxon>
    </lineage>
</organism>
<feature type="domain" description="Glycosyltransferase 2-like" evidence="13">
    <location>
        <begin position="8"/>
        <end position="178"/>
    </location>
</feature>
<keyword evidence="8" id="KW-0256">Endoplasmic reticulum</keyword>
<evidence type="ECO:0000256" key="10">
    <source>
        <dbReference type="ARBA" id="ARBA00022989"/>
    </source>
</evidence>
<keyword evidence="9" id="KW-0735">Signal-anchor</keyword>
<evidence type="ECO:0000256" key="11">
    <source>
        <dbReference type="ARBA" id="ARBA00023136"/>
    </source>
</evidence>
<reference evidence="14" key="2">
    <citation type="journal article" date="2012" name="PLoS ONE">
        <title>A Deeply Branching Thermophilic Bacterium with an Ancient Acetyl-CoA Pathway Dominates a Subsurface Ecosystem.</title>
        <authorList>
            <person name="Takami H."/>
            <person name="Noguchi H."/>
            <person name="Takaki Y."/>
            <person name="Uchiyama I."/>
            <person name="Toyoda A."/>
            <person name="Nishi S."/>
            <person name="Chee G.-J."/>
            <person name="Arai W."/>
            <person name="Nunoura T."/>
            <person name="Itoh T."/>
            <person name="Hattori M."/>
            <person name="Takai K."/>
        </authorList>
    </citation>
    <scope>NUCLEOTIDE SEQUENCE</scope>
</reference>
<dbReference type="CDD" id="cd04188">
    <property type="entry name" value="DPG_synthase"/>
    <property type="match status" value="1"/>
</dbReference>
<reference evidence="14" key="1">
    <citation type="journal article" date="2005" name="Environ. Microbiol.">
        <title>Genetic and functional properties of uncultivated thermophilic crenarchaeotes from a subsurface gold mine as revealed by analysis of genome fragments.</title>
        <authorList>
            <person name="Nunoura T."/>
            <person name="Hirayama H."/>
            <person name="Takami H."/>
            <person name="Oida H."/>
            <person name="Nishi S."/>
            <person name="Shimamura S."/>
            <person name="Suzuki Y."/>
            <person name="Inagaki F."/>
            <person name="Takai K."/>
            <person name="Nealson K.H."/>
            <person name="Horikoshi K."/>
        </authorList>
    </citation>
    <scope>NUCLEOTIDE SEQUENCE</scope>
</reference>
<keyword evidence="5" id="KW-0328">Glycosyltransferase</keyword>
<evidence type="ECO:0000313" key="14">
    <source>
        <dbReference type="EMBL" id="BAL55046.1"/>
    </source>
</evidence>
<comment type="pathway">
    <text evidence="2">Protein modification; protein glycosylation.</text>
</comment>
<sequence>MEAAPYLSVIVPAFDEARRIERSLREITHYLEQRPFPSEVIVVDDGSRDETARLVQAFADAWRSEHVSVRLLRNERNLGKGYSVRRGFLNARGEIVLFTDADLSAPIAEVERLLQLIEAEGADVAFGSRGLDRRFIQKPPTRARQWAGRIFNLLVRLLTGLPFKDTQCGFKAYRRAPLLPIFQHQRIRGFGFDVEILYLARKCGLRLRETPVLWAHAEGTKVRLLRDAWRMALDLMRIRVNDWLGRYRLPTGVTTTLARCPQDVALTRPRDLP</sequence>
<dbReference type="Gene3D" id="3.90.550.10">
    <property type="entry name" value="Spore Coat Polysaccharide Biosynthesis Protein SpsA, Chain A"/>
    <property type="match status" value="1"/>
</dbReference>
<comment type="similarity">
    <text evidence="3">Belongs to the glycosyltransferase 2 family.</text>
</comment>
<evidence type="ECO:0000256" key="1">
    <source>
        <dbReference type="ARBA" id="ARBA00004389"/>
    </source>
</evidence>
<keyword evidence="6 14" id="KW-0808">Transferase</keyword>
<dbReference type="EC" id="2.4.1.117" evidence="4"/>
<evidence type="ECO:0000256" key="4">
    <source>
        <dbReference type="ARBA" id="ARBA00012583"/>
    </source>
</evidence>
<dbReference type="GO" id="GO:0006487">
    <property type="term" value="P:protein N-linked glycosylation"/>
    <property type="evidence" value="ECO:0007669"/>
    <property type="project" value="TreeGrafter"/>
</dbReference>
<dbReference type="PANTHER" id="PTHR10859:SF91">
    <property type="entry name" value="DOLICHYL-PHOSPHATE BETA-GLUCOSYLTRANSFERASE"/>
    <property type="match status" value="1"/>
</dbReference>
<evidence type="ECO:0000259" key="13">
    <source>
        <dbReference type="Pfam" id="PF00535"/>
    </source>
</evidence>
<dbReference type="InterPro" id="IPR029044">
    <property type="entry name" value="Nucleotide-diphossugar_trans"/>
</dbReference>
<evidence type="ECO:0000256" key="8">
    <source>
        <dbReference type="ARBA" id="ARBA00022824"/>
    </source>
</evidence>